<evidence type="ECO:0008006" key="3">
    <source>
        <dbReference type="Google" id="ProtNLM"/>
    </source>
</evidence>
<dbReference type="InterPro" id="IPR006311">
    <property type="entry name" value="TAT_signal"/>
</dbReference>
<evidence type="ECO:0000313" key="2">
    <source>
        <dbReference type="Proteomes" id="UP000194161"/>
    </source>
</evidence>
<dbReference type="Proteomes" id="UP000194161">
    <property type="component" value="Chromosome"/>
</dbReference>
<reference evidence="1 2" key="1">
    <citation type="submission" date="2017-05" db="EMBL/GenBank/DDBJ databases">
        <title>Complete and WGS of Bordetella genogroups.</title>
        <authorList>
            <person name="Spilker T."/>
            <person name="LiPuma J."/>
        </authorList>
    </citation>
    <scope>NUCLEOTIDE SEQUENCE [LARGE SCALE GENOMIC DNA]</scope>
    <source>
        <strain evidence="1 2">AU7206</strain>
    </source>
</reference>
<protein>
    <recommendedName>
        <fullName evidence="3">YbaB/EbfC family DNA-binding protein</fullName>
    </recommendedName>
</protein>
<organism evidence="1 2">
    <name type="scientific">Bordetella genomosp. 13</name>
    <dbReference type="NCBI Taxonomy" id="463040"/>
    <lineage>
        <taxon>Bacteria</taxon>
        <taxon>Pseudomonadati</taxon>
        <taxon>Pseudomonadota</taxon>
        <taxon>Betaproteobacteria</taxon>
        <taxon>Burkholderiales</taxon>
        <taxon>Alcaligenaceae</taxon>
        <taxon>Bordetella</taxon>
    </lineage>
</organism>
<accession>A0A1W6ZD62</accession>
<sequence>MHEDATSAKTSRTPFWRRMWGAAAGALGLGLALAPPAPVQAQAAVPQHWISYAQLVSNQFQAWLADPANEAVVRLHERMQQRVLESNGSPAAPVIVRVWVSNAGVVERVTFDTLGDAQSDQDLRTVLTAQPLSEPPPSDMRQPMVLRLKLDFAT</sequence>
<keyword evidence="2" id="KW-1185">Reference proteome</keyword>
<name>A0A1W6ZD62_9BORD</name>
<dbReference type="RefSeq" id="WP_086079033.1">
    <property type="nucleotide sequence ID" value="NZ_CP021111.1"/>
</dbReference>
<dbReference type="PROSITE" id="PS51318">
    <property type="entry name" value="TAT"/>
    <property type="match status" value="1"/>
</dbReference>
<dbReference type="OrthoDB" id="8854146at2"/>
<evidence type="ECO:0000313" key="1">
    <source>
        <dbReference type="EMBL" id="ARP95269.1"/>
    </source>
</evidence>
<dbReference type="AlphaFoldDB" id="A0A1W6ZD62"/>
<dbReference type="EMBL" id="CP021111">
    <property type="protein sequence ID" value="ARP95269.1"/>
    <property type="molecule type" value="Genomic_DNA"/>
</dbReference>
<dbReference type="KEGG" id="bgm:CAL15_13270"/>
<gene>
    <name evidence="1" type="ORF">CAL15_13270</name>
</gene>
<proteinExistence type="predicted"/>